<reference evidence="3 4" key="1">
    <citation type="journal article" date="2015" name="Nature">
        <title>rRNA introns, odd ribosomes, and small enigmatic genomes across a large radiation of phyla.</title>
        <authorList>
            <person name="Brown C.T."/>
            <person name="Hug L.A."/>
            <person name="Thomas B.C."/>
            <person name="Sharon I."/>
            <person name="Castelle C.J."/>
            <person name="Singh A."/>
            <person name="Wilkins M.J."/>
            <person name="Williams K.H."/>
            <person name="Banfield J.F."/>
        </authorList>
    </citation>
    <scope>NUCLEOTIDE SEQUENCE [LARGE SCALE GENOMIC DNA]</scope>
</reference>
<feature type="transmembrane region" description="Helical" evidence="1">
    <location>
        <begin position="197"/>
        <end position="217"/>
    </location>
</feature>
<dbReference type="EMBL" id="LBTR01000021">
    <property type="protein sequence ID" value="KKQ44812.1"/>
    <property type="molecule type" value="Genomic_DNA"/>
</dbReference>
<evidence type="ECO:0000313" key="3">
    <source>
        <dbReference type="EMBL" id="KKQ44812.1"/>
    </source>
</evidence>
<dbReference type="PANTHER" id="PTHR43861">
    <property type="entry name" value="TRANS-ACONITATE 2-METHYLTRANSFERASE-RELATED"/>
    <property type="match status" value="1"/>
</dbReference>
<accession>A0A0G0HRD8</accession>
<dbReference type="AlphaFoldDB" id="A0A0G0HRD8"/>
<keyword evidence="1" id="KW-0812">Transmembrane</keyword>
<protein>
    <submittedName>
        <fullName evidence="3">Methyltransferase type 11</fullName>
    </submittedName>
</protein>
<dbReference type="Proteomes" id="UP000034603">
    <property type="component" value="Unassembled WGS sequence"/>
</dbReference>
<dbReference type="Pfam" id="PF08241">
    <property type="entry name" value="Methyltransf_11"/>
    <property type="match status" value="1"/>
</dbReference>
<dbReference type="InterPro" id="IPR029063">
    <property type="entry name" value="SAM-dependent_MTases_sf"/>
</dbReference>
<keyword evidence="1" id="KW-1133">Transmembrane helix</keyword>
<dbReference type="SUPFAM" id="SSF53335">
    <property type="entry name" value="S-adenosyl-L-methionine-dependent methyltransferases"/>
    <property type="match status" value="1"/>
</dbReference>
<sequence>MRDLPFNYHDKVWATCPIGDLVFSFNGFTLKYLLEITKKKFNNSPITFLDIGCGGGKTLLYLQKIRPNWKLWGLDVSKDAISYTRRKHGRNISFINSSAEKIPVNDNYFDLIYTSDTLEHLEKLSETISEINRVLKKDGILFISVPLSNQKYTLYPLFKNIGLSQMGKMVGHIRNFDDKEIQKLVKKSGFKFIGRKYCWHPLFSLVNLGFGYFQLIIGKQVSFESGVEKSKSEFIKPILTIIKNIFAFVTYVESSVLFWFPGGKGVYVFQKK</sequence>
<dbReference type="GO" id="GO:0008757">
    <property type="term" value="F:S-adenosylmethionine-dependent methyltransferase activity"/>
    <property type="evidence" value="ECO:0007669"/>
    <property type="project" value="InterPro"/>
</dbReference>
<evidence type="ECO:0000259" key="2">
    <source>
        <dbReference type="Pfam" id="PF08241"/>
    </source>
</evidence>
<dbReference type="Gene3D" id="3.40.50.150">
    <property type="entry name" value="Vaccinia Virus protein VP39"/>
    <property type="match status" value="1"/>
</dbReference>
<name>A0A0G0HRD8_9BACT</name>
<evidence type="ECO:0000256" key="1">
    <source>
        <dbReference type="SAM" id="Phobius"/>
    </source>
</evidence>
<keyword evidence="3" id="KW-0808">Transferase</keyword>
<organism evidence="3 4">
    <name type="scientific">Candidatus Woesebacteria bacterium GW2011_GWA1_37_8</name>
    <dbReference type="NCBI Taxonomy" id="1618546"/>
    <lineage>
        <taxon>Bacteria</taxon>
        <taxon>Candidatus Woeseibacteriota</taxon>
    </lineage>
</organism>
<evidence type="ECO:0000313" key="4">
    <source>
        <dbReference type="Proteomes" id="UP000034603"/>
    </source>
</evidence>
<dbReference type="InterPro" id="IPR013216">
    <property type="entry name" value="Methyltransf_11"/>
</dbReference>
<feature type="domain" description="Methyltransferase type 11" evidence="2">
    <location>
        <begin position="49"/>
        <end position="143"/>
    </location>
</feature>
<dbReference type="CDD" id="cd02440">
    <property type="entry name" value="AdoMet_MTases"/>
    <property type="match status" value="1"/>
</dbReference>
<dbReference type="GO" id="GO:0032259">
    <property type="term" value="P:methylation"/>
    <property type="evidence" value="ECO:0007669"/>
    <property type="project" value="UniProtKB-KW"/>
</dbReference>
<feature type="transmembrane region" description="Helical" evidence="1">
    <location>
        <begin position="237"/>
        <end position="260"/>
    </location>
</feature>
<keyword evidence="3" id="KW-0489">Methyltransferase</keyword>
<gene>
    <name evidence="3" type="ORF">US62_C0021G0003</name>
</gene>
<proteinExistence type="predicted"/>
<keyword evidence="1" id="KW-0472">Membrane</keyword>
<comment type="caution">
    <text evidence="3">The sequence shown here is derived from an EMBL/GenBank/DDBJ whole genome shotgun (WGS) entry which is preliminary data.</text>
</comment>